<dbReference type="AlphaFoldDB" id="A0A1Y0B0X0"/>
<accession>A0A1Y0B0X0</accession>
<gene>
    <name evidence="2" type="ORF">AEK19_MT0779</name>
</gene>
<evidence type="ECO:0000256" key="1">
    <source>
        <dbReference type="SAM" id="MobiDB-lite"/>
    </source>
</evidence>
<feature type="region of interest" description="Disordered" evidence="1">
    <location>
        <begin position="115"/>
        <end position="143"/>
    </location>
</feature>
<proteinExistence type="predicted"/>
<name>A0A1Y0B0X0_9LAMI</name>
<protein>
    <submittedName>
        <fullName evidence="2">Uncharacterized protein</fullName>
    </submittedName>
</protein>
<dbReference type="EMBL" id="KY774314">
    <property type="protein sequence ID" value="ART31021.1"/>
    <property type="molecule type" value="Genomic_DNA"/>
</dbReference>
<feature type="compositionally biased region" description="Polar residues" evidence="1">
    <location>
        <begin position="123"/>
        <end position="134"/>
    </location>
</feature>
<sequence>MLSLAPFSRPLQLTNQKHSNGRIQEFSTRFSFSLLVSLLYPFLYYTLSTQPYRIPRMPSSNLPATTQPVASASVEGTTPQTHLITEALGQRISFHFITSTPVFDLALHPSLEFTRNPGDQAPSPATHSIVQSRSIAKEKAVQADTGRARSRYRLIGGLNP</sequence>
<evidence type="ECO:0000313" key="2">
    <source>
        <dbReference type="EMBL" id="ART31021.1"/>
    </source>
</evidence>
<geneLocation type="mitochondrion" evidence="2"/>
<organism evidence="2">
    <name type="scientific">Utricularia reniformis</name>
    <dbReference type="NCBI Taxonomy" id="192314"/>
    <lineage>
        <taxon>Eukaryota</taxon>
        <taxon>Viridiplantae</taxon>
        <taxon>Streptophyta</taxon>
        <taxon>Embryophyta</taxon>
        <taxon>Tracheophyta</taxon>
        <taxon>Spermatophyta</taxon>
        <taxon>Magnoliopsida</taxon>
        <taxon>eudicotyledons</taxon>
        <taxon>Gunneridae</taxon>
        <taxon>Pentapetalae</taxon>
        <taxon>asterids</taxon>
        <taxon>lamiids</taxon>
        <taxon>Lamiales</taxon>
        <taxon>Lentibulariaceae</taxon>
        <taxon>Utricularia</taxon>
    </lineage>
</organism>
<reference evidence="2" key="1">
    <citation type="submission" date="2017-03" db="EMBL/GenBank/DDBJ databases">
        <title>The mitochondrial genome of the carnivorous plant Utricularia reniformis (Lentibulariaceae): structure, comparative analysis and evolutionary landmarks.</title>
        <authorList>
            <person name="Silva S.R."/>
            <person name="Alvarenga D.O."/>
            <person name="Michael T.P."/>
            <person name="Miranda V.F.O."/>
            <person name="Varani A.M."/>
        </authorList>
    </citation>
    <scope>NUCLEOTIDE SEQUENCE</scope>
</reference>
<keyword evidence="2" id="KW-0496">Mitochondrion</keyword>